<dbReference type="Gene3D" id="3.40.50.300">
    <property type="entry name" value="P-loop containing nucleotide triphosphate hydrolases"/>
    <property type="match status" value="1"/>
</dbReference>
<dbReference type="CDD" id="cd04859">
    <property type="entry name" value="Prim_Pol"/>
    <property type="match status" value="1"/>
</dbReference>
<reference evidence="4" key="1">
    <citation type="journal article" date="2019" name="Int. J. Syst. Evol. Microbiol.">
        <title>The Global Catalogue of Microorganisms (GCM) 10K type strain sequencing project: providing services to taxonomists for standard genome sequencing and annotation.</title>
        <authorList>
            <consortium name="The Broad Institute Genomics Platform"/>
            <consortium name="The Broad Institute Genome Sequencing Center for Infectious Disease"/>
            <person name="Wu L."/>
            <person name="Ma J."/>
        </authorList>
    </citation>
    <scope>NUCLEOTIDE SEQUENCE [LARGE SCALE GENOMIC DNA]</scope>
    <source>
        <strain evidence="4">JCM 17805</strain>
    </source>
</reference>
<sequence>MDSSNPTLTQQKIDECFEYLDNGWSIIPIAVDTKKPLVKWKAFQSRQATEEEVTEWFTRWPKALMALVTGDVSDIYVVDMDTPEAEQKADELGFVSPVQVRTPHGSHRYFRHPGDGQWRGPQSGSGSNGTVWPQVDGLDWRGDGSYALLPTCDNHYHWHVAEGFAFEDMPTWQDRAGEPEGTDVVPMPEYISGTLIHLDLSKISTDNAKDIWKETSARANTFPGGKIPRGGSGIYNMTFRYLGRAVLEVGIGEALEAAGREYMDAFFTAPLEEARLQQNLASIRRMEKLNHPERFDNDDHYIGHLSPDRVIGVAKVAARHYITDDDAEQLRKEVGEQAFLVRPIIRKGSIVQVAGYSGHGKSLFTYLLMCHLARGKRFGCFEIGQPQKVLYFDFENGRGTLANLLASMRRSWGPDRAGNLTIWTPFRNPEREINLKTADGMRELACCVKEVEPDVVVIDTIRSAFPGLKENSAEEWRELNGIALKLRNAGYTVVFLHHTNKPTESGIAREAGSTNQLTTLETQIKIVQVFRDKEEAKNLAGIWDGAYDNDSPWHGLERISPRGGLLQVVLEVQLGKVREWTEDHERKQFFGIGENADGKRFVIASMSPKEKARHLAGHGMDVKAIAAEMRRSLAAVTQWLDA</sequence>
<dbReference type="InterPro" id="IPR027417">
    <property type="entry name" value="P-loop_NTPase"/>
</dbReference>
<comment type="caution">
    <text evidence="3">The sequence shown here is derived from an EMBL/GenBank/DDBJ whole genome shotgun (WGS) entry which is preliminary data.</text>
</comment>
<dbReference type="SUPFAM" id="SSF56747">
    <property type="entry name" value="Prim-pol domain"/>
    <property type="match status" value="1"/>
</dbReference>
<feature type="domain" description="DNA primase/polymerase bifunctional N-terminal" evidence="2">
    <location>
        <begin position="16"/>
        <end position="173"/>
    </location>
</feature>
<feature type="compositionally biased region" description="Polar residues" evidence="1">
    <location>
        <begin position="120"/>
        <end position="131"/>
    </location>
</feature>
<dbReference type="Proteomes" id="UP001500604">
    <property type="component" value="Unassembled WGS sequence"/>
</dbReference>
<protein>
    <recommendedName>
        <fullName evidence="2">DNA primase/polymerase bifunctional N-terminal domain-containing protein</fullName>
    </recommendedName>
</protein>
<evidence type="ECO:0000259" key="2">
    <source>
        <dbReference type="SMART" id="SM00943"/>
    </source>
</evidence>
<dbReference type="Gene3D" id="3.30.720.160">
    <property type="entry name" value="Bifunctional DNA primase/polymerase, N-terminal"/>
    <property type="match status" value="1"/>
</dbReference>
<dbReference type="RefSeq" id="WP_345199153.1">
    <property type="nucleotide sequence ID" value="NZ_BAABFL010000477.1"/>
</dbReference>
<evidence type="ECO:0000256" key="1">
    <source>
        <dbReference type="SAM" id="MobiDB-lite"/>
    </source>
</evidence>
<name>A0ABP8V975_9GAMM</name>
<proteinExistence type="predicted"/>
<dbReference type="EMBL" id="BAABFL010000477">
    <property type="protein sequence ID" value="GAA4652560.1"/>
    <property type="molecule type" value="Genomic_DNA"/>
</dbReference>
<dbReference type="SMART" id="SM00943">
    <property type="entry name" value="Prim-Pol"/>
    <property type="match status" value="1"/>
</dbReference>
<accession>A0ABP8V975</accession>
<evidence type="ECO:0000313" key="3">
    <source>
        <dbReference type="EMBL" id="GAA4652560.1"/>
    </source>
</evidence>
<keyword evidence="4" id="KW-1185">Reference proteome</keyword>
<dbReference type="SUPFAM" id="SSF52540">
    <property type="entry name" value="P-loop containing nucleoside triphosphate hydrolases"/>
    <property type="match status" value="1"/>
</dbReference>
<dbReference type="InterPro" id="IPR015330">
    <property type="entry name" value="DNA_primase/pol_bifunc_N"/>
</dbReference>
<dbReference type="Pfam" id="PF13481">
    <property type="entry name" value="AAA_25"/>
    <property type="match status" value="1"/>
</dbReference>
<feature type="region of interest" description="Disordered" evidence="1">
    <location>
        <begin position="110"/>
        <end position="134"/>
    </location>
</feature>
<organism evidence="3 4">
    <name type="scientific">Kistimonas scapharcae</name>
    <dbReference type="NCBI Taxonomy" id="1036133"/>
    <lineage>
        <taxon>Bacteria</taxon>
        <taxon>Pseudomonadati</taxon>
        <taxon>Pseudomonadota</taxon>
        <taxon>Gammaproteobacteria</taxon>
        <taxon>Oceanospirillales</taxon>
        <taxon>Endozoicomonadaceae</taxon>
        <taxon>Kistimonas</taxon>
    </lineage>
</organism>
<dbReference type="Pfam" id="PF09250">
    <property type="entry name" value="Prim-Pol"/>
    <property type="match status" value="1"/>
</dbReference>
<gene>
    <name evidence="3" type="ORF">GCM10023116_48440</name>
</gene>
<evidence type="ECO:0000313" key="4">
    <source>
        <dbReference type="Proteomes" id="UP001500604"/>
    </source>
</evidence>